<sequence length="322" mass="38010">MRNNYDKKSTIKPNQLIIHECVKGIFNRRLTEIENNNIIEKEMDNFIERIAIDVKREIWNYRSDSINKIELYVNNKIERKKSKEKVKMGKKQKDINRDINSYSEEKIRTLAINNIKRKNKKLMASKIVDSISQQNSNHGRGHTQQQRSSSFNKSSSYPRCFTQEERGNITVKLDDTIPSRLAANYQPALESYCFKEDINIDDEEGQKLFSKFLAANYAALAIKLHKSWFKADVDATALNCVIYSENVFPNMVDTSISGLHYLKYSLKRWYDKFSQQDFHMDDEDRIKTPMYRHTNDWVFRFPSFPEPKDLSIRLTMSNKPIY</sequence>
<feature type="region of interest" description="Disordered" evidence="1">
    <location>
        <begin position="132"/>
        <end position="158"/>
    </location>
</feature>
<proteinExistence type="predicted"/>
<reference evidence="2 3" key="1">
    <citation type="submission" date="2018-06" db="EMBL/GenBank/DDBJ databases">
        <title>Comparative genomics reveals the genomic features of Rhizophagus irregularis, R. cerebriforme, R. diaphanum and Gigaspora rosea, and their symbiotic lifestyle signature.</title>
        <authorList>
            <person name="Morin E."/>
            <person name="San Clemente H."/>
            <person name="Chen E.C.H."/>
            <person name="De La Providencia I."/>
            <person name="Hainaut M."/>
            <person name="Kuo A."/>
            <person name="Kohler A."/>
            <person name="Murat C."/>
            <person name="Tang N."/>
            <person name="Roy S."/>
            <person name="Loubradou J."/>
            <person name="Henrissat B."/>
            <person name="Grigoriev I.V."/>
            <person name="Corradi N."/>
            <person name="Roux C."/>
            <person name="Martin F.M."/>
        </authorList>
    </citation>
    <scope>NUCLEOTIDE SEQUENCE [LARGE SCALE GENOMIC DNA]</scope>
    <source>
        <strain evidence="2 3">DAOM 227022</strain>
    </source>
</reference>
<keyword evidence="3" id="KW-1185">Reference proteome</keyword>
<organism evidence="2 3">
    <name type="scientific">Glomus cerebriforme</name>
    <dbReference type="NCBI Taxonomy" id="658196"/>
    <lineage>
        <taxon>Eukaryota</taxon>
        <taxon>Fungi</taxon>
        <taxon>Fungi incertae sedis</taxon>
        <taxon>Mucoromycota</taxon>
        <taxon>Glomeromycotina</taxon>
        <taxon>Glomeromycetes</taxon>
        <taxon>Glomerales</taxon>
        <taxon>Glomeraceae</taxon>
        <taxon>Glomus</taxon>
    </lineage>
</organism>
<name>A0A397SIW2_9GLOM</name>
<evidence type="ECO:0000313" key="2">
    <source>
        <dbReference type="EMBL" id="RIA83917.1"/>
    </source>
</evidence>
<protein>
    <submittedName>
        <fullName evidence="2">Uncharacterized protein</fullName>
    </submittedName>
</protein>
<comment type="caution">
    <text evidence="2">The sequence shown here is derived from an EMBL/GenBank/DDBJ whole genome shotgun (WGS) entry which is preliminary data.</text>
</comment>
<evidence type="ECO:0000313" key="3">
    <source>
        <dbReference type="Proteomes" id="UP000265703"/>
    </source>
</evidence>
<gene>
    <name evidence="2" type="ORF">C1645_833071</name>
</gene>
<dbReference type="EMBL" id="QKYT01000533">
    <property type="protein sequence ID" value="RIA83917.1"/>
    <property type="molecule type" value="Genomic_DNA"/>
</dbReference>
<accession>A0A397SIW2</accession>
<dbReference type="Proteomes" id="UP000265703">
    <property type="component" value="Unassembled WGS sequence"/>
</dbReference>
<dbReference type="AlphaFoldDB" id="A0A397SIW2"/>
<feature type="compositionally biased region" description="Polar residues" evidence="1">
    <location>
        <begin position="132"/>
        <end position="147"/>
    </location>
</feature>
<evidence type="ECO:0000256" key="1">
    <source>
        <dbReference type="SAM" id="MobiDB-lite"/>
    </source>
</evidence>